<comment type="subcellular location">
    <subcellularLocation>
        <location evidence="2">Golgi apparatus membrane</location>
        <topology evidence="2">Multi-pass membrane protein</topology>
    </subcellularLocation>
</comment>
<feature type="transmembrane region" description="Helical" evidence="11">
    <location>
        <begin position="340"/>
        <end position="361"/>
    </location>
</feature>
<dbReference type="PANTHER" id="PTHR47549">
    <property type="entry name" value="GOLGI APPARATUS MEMBRANE PROTEIN TVP38-RELATED"/>
    <property type="match status" value="1"/>
</dbReference>
<accession>A0AAE0PCV0</accession>
<dbReference type="GO" id="GO:0000022">
    <property type="term" value="P:mitotic spindle elongation"/>
    <property type="evidence" value="ECO:0007669"/>
    <property type="project" value="TreeGrafter"/>
</dbReference>
<keyword evidence="14" id="KW-1185">Reference proteome</keyword>
<dbReference type="AlphaFoldDB" id="A0AAE0PCV0"/>
<feature type="transmembrane region" description="Helical" evidence="11">
    <location>
        <begin position="148"/>
        <end position="172"/>
    </location>
</feature>
<gene>
    <name evidence="13" type="ORF">B0T20DRAFT_393422</name>
</gene>
<evidence type="ECO:0000256" key="5">
    <source>
        <dbReference type="ARBA" id="ARBA00020673"/>
    </source>
</evidence>
<evidence type="ECO:0000256" key="10">
    <source>
        <dbReference type="SAM" id="MobiDB-lite"/>
    </source>
</evidence>
<evidence type="ECO:0000256" key="11">
    <source>
        <dbReference type="SAM" id="Phobius"/>
    </source>
</evidence>
<keyword evidence="6 11" id="KW-0812">Transmembrane</keyword>
<dbReference type="Proteomes" id="UP001281003">
    <property type="component" value="Unassembled WGS sequence"/>
</dbReference>
<feature type="compositionally biased region" description="Low complexity" evidence="10">
    <location>
        <begin position="14"/>
        <end position="38"/>
    </location>
</feature>
<feature type="compositionally biased region" description="Polar residues" evidence="10">
    <location>
        <begin position="39"/>
        <end position="52"/>
    </location>
</feature>
<evidence type="ECO:0000259" key="12">
    <source>
        <dbReference type="Pfam" id="PF09335"/>
    </source>
</evidence>
<sequence>MPDYNNNNHTARDAAAALSMNLSSSSSPRQATASPRSRGSSTDTTPNHSPTASPGPRHNGQDEEEGGGGGGGDLPQWARPSASNIRRLSSGRPYSVSRHASHRSISSHPNGSRTAKLKTLALQAISTGLSIAQRAITIFLGLSLLQKIAVLIVLAIFGSLSIVALVYSHAIFASLGPLAEKWRALPFGWLICFGLVFMTAFPPIIGYSTAVTVTGFVYGFPWGWPIAAAATVVGSTCSFLAARGVLAGYVNRLVGRDKRFVALGQVLRRDGLGVLAMVRFSPLPYSLSNGFLATVPRLRVGGFAVATGMATPKLFVHIFIGSRLALLASSGDKMTTRDRAINYISMLIFGAVGAAVGYLIWKRTMSRAEELAHEEGLDGVDDLAAAAGTTSAGEVHRTADGTLEIVDDDEEDYADLEGNTGGRLLRGGNADRAQDLRRQSSESDISLWETDRYRDSWDEEANLEGRK</sequence>
<feature type="transmembrane region" description="Helical" evidence="11">
    <location>
        <begin position="300"/>
        <end position="320"/>
    </location>
</feature>
<name>A0AAE0PCV0_SORBR</name>
<keyword evidence="8" id="KW-0333">Golgi apparatus</keyword>
<evidence type="ECO:0000256" key="6">
    <source>
        <dbReference type="ARBA" id="ARBA00022692"/>
    </source>
</evidence>
<dbReference type="InterPro" id="IPR051076">
    <property type="entry name" value="Golgi_membrane_TVP38/TMEM64"/>
</dbReference>
<organism evidence="13 14">
    <name type="scientific">Sordaria brevicollis</name>
    <dbReference type="NCBI Taxonomy" id="83679"/>
    <lineage>
        <taxon>Eukaryota</taxon>
        <taxon>Fungi</taxon>
        <taxon>Dikarya</taxon>
        <taxon>Ascomycota</taxon>
        <taxon>Pezizomycotina</taxon>
        <taxon>Sordariomycetes</taxon>
        <taxon>Sordariomycetidae</taxon>
        <taxon>Sordariales</taxon>
        <taxon>Sordariaceae</taxon>
        <taxon>Sordaria</taxon>
    </lineage>
</organism>
<evidence type="ECO:0000256" key="2">
    <source>
        <dbReference type="ARBA" id="ARBA00004653"/>
    </source>
</evidence>
<dbReference type="EMBL" id="JAUTDP010000007">
    <property type="protein sequence ID" value="KAK3397603.1"/>
    <property type="molecule type" value="Genomic_DNA"/>
</dbReference>
<reference evidence="13" key="2">
    <citation type="submission" date="2023-07" db="EMBL/GenBank/DDBJ databases">
        <authorList>
            <consortium name="Lawrence Berkeley National Laboratory"/>
            <person name="Haridas S."/>
            <person name="Hensen N."/>
            <person name="Bonometti L."/>
            <person name="Westerberg I."/>
            <person name="Brannstrom I.O."/>
            <person name="Guillou S."/>
            <person name="Cros-Aarteil S."/>
            <person name="Calhoun S."/>
            <person name="Kuo A."/>
            <person name="Mondo S."/>
            <person name="Pangilinan J."/>
            <person name="Riley R."/>
            <person name="LaButti K."/>
            <person name="Andreopoulos B."/>
            <person name="Lipzen A."/>
            <person name="Chen C."/>
            <person name="Yanf M."/>
            <person name="Daum C."/>
            <person name="Ng V."/>
            <person name="Clum A."/>
            <person name="Steindorff A."/>
            <person name="Ohm R."/>
            <person name="Martin F."/>
            <person name="Silar P."/>
            <person name="Natvig D."/>
            <person name="Lalanne C."/>
            <person name="Gautier V."/>
            <person name="Ament-velasquez S.L."/>
            <person name="Kruys A."/>
            <person name="Hutchinson M.I."/>
            <person name="Powell A.J."/>
            <person name="Barry K."/>
            <person name="Miller A.N."/>
            <person name="Grigoriev I.V."/>
            <person name="Debuchy R."/>
            <person name="Gladieux P."/>
            <person name="Thoren M.H."/>
            <person name="Johannesson H."/>
        </authorList>
    </citation>
    <scope>NUCLEOTIDE SEQUENCE</scope>
    <source>
        <strain evidence="13">FGSC 1904</strain>
    </source>
</reference>
<feature type="transmembrane region" description="Helical" evidence="11">
    <location>
        <begin position="225"/>
        <end position="250"/>
    </location>
</feature>
<dbReference type="PANTHER" id="PTHR47549:SF1">
    <property type="entry name" value="GOLGI APPARATUS MEMBRANE PROTEIN TVP38"/>
    <property type="match status" value="1"/>
</dbReference>
<keyword evidence="7 11" id="KW-1133">Transmembrane helix</keyword>
<dbReference type="GO" id="GO:0000139">
    <property type="term" value="C:Golgi membrane"/>
    <property type="evidence" value="ECO:0007669"/>
    <property type="project" value="UniProtKB-SubCell"/>
</dbReference>
<feature type="region of interest" description="Disordered" evidence="10">
    <location>
        <begin position="1"/>
        <end position="112"/>
    </location>
</feature>
<comment type="function">
    <text evidence="1">Golgi membrane protein involved in vesicular trafficking and spindle migration.</text>
</comment>
<evidence type="ECO:0000256" key="9">
    <source>
        <dbReference type="ARBA" id="ARBA00023136"/>
    </source>
</evidence>
<feature type="domain" description="VTT" evidence="12">
    <location>
        <begin position="207"/>
        <end position="322"/>
    </location>
</feature>
<feature type="region of interest" description="Disordered" evidence="10">
    <location>
        <begin position="418"/>
        <end position="443"/>
    </location>
</feature>
<protein>
    <recommendedName>
        <fullName evidence="4">Golgi apparatus membrane protein TVP38</fullName>
    </recommendedName>
    <alternativeName>
        <fullName evidence="5">Golgi apparatus membrane protein tvp38</fullName>
    </alternativeName>
</protein>
<dbReference type="InterPro" id="IPR032816">
    <property type="entry name" value="VTT_dom"/>
</dbReference>
<evidence type="ECO:0000256" key="1">
    <source>
        <dbReference type="ARBA" id="ARBA00002978"/>
    </source>
</evidence>
<proteinExistence type="inferred from homology"/>
<evidence type="ECO:0000256" key="4">
    <source>
        <dbReference type="ARBA" id="ARBA00013533"/>
    </source>
</evidence>
<comment type="caution">
    <text evidence="13">The sequence shown here is derived from an EMBL/GenBank/DDBJ whole genome shotgun (WGS) entry which is preliminary data.</text>
</comment>
<comment type="similarity">
    <text evidence="3">Belongs to the TVP38/TMEM64 family.</text>
</comment>
<feature type="transmembrane region" description="Helical" evidence="11">
    <location>
        <begin position="184"/>
        <end position="205"/>
    </location>
</feature>
<dbReference type="GO" id="GO:0016192">
    <property type="term" value="P:vesicle-mediated transport"/>
    <property type="evidence" value="ECO:0007669"/>
    <property type="project" value="TreeGrafter"/>
</dbReference>
<feature type="compositionally biased region" description="Basic and acidic residues" evidence="10">
    <location>
        <begin position="432"/>
        <end position="441"/>
    </location>
</feature>
<evidence type="ECO:0000313" key="14">
    <source>
        <dbReference type="Proteomes" id="UP001281003"/>
    </source>
</evidence>
<feature type="compositionally biased region" description="Low complexity" evidence="10">
    <location>
        <begin position="95"/>
        <end position="108"/>
    </location>
</feature>
<reference evidence="13" key="1">
    <citation type="journal article" date="2023" name="Mol. Phylogenet. Evol.">
        <title>Genome-scale phylogeny and comparative genomics of the fungal order Sordariales.</title>
        <authorList>
            <person name="Hensen N."/>
            <person name="Bonometti L."/>
            <person name="Westerberg I."/>
            <person name="Brannstrom I.O."/>
            <person name="Guillou S."/>
            <person name="Cros-Aarteil S."/>
            <person name="Calhoun S."/>
            <person name="Haridas S."/>
            <person name="Kuo A."/>
            <person name="Mondo S."/>
            <person name="Pangilinan J."/>
            <person name="Riley R."/>
            <person name="LaButti K."/>
            <person name="Andreopoulos B."/>
            <person name="Lipzen A."/>
            <person name="Chen C."/>
            <person name="Yan M."/>
            <person name="Daum C."/>
            <person name="Ng V."/>
            <person name="Clum A."/>
            <person name="Steindorff A."/>
            <person name="Ohm R.A."/>
            <person name="Martin F."/>
            <person name="Silar P."/>
            <person name="Natvig D.O."/>
            <person name="Lalanne C."/>
            <person name="Gautier V."/>
            <person name="Ament-Velasquez S.L."/>
            <person name="Kruys A."/>
            <person name="Hutchinson M.I."/>
            <person name="Powell A.J."/>
            <person name="Barry K."/>
            <person name="Miller A.N."/>
            <person name="Grigoriev I.V."/>
            <person name="Debuchy R."/>
            <person name="Gladieux P."/>
            <person name="Hiltunen Thoren M."/>
            <person name="Johannesson H."/>
        </authorList>
    </citation>
    <scope>NUCLEOTIDE SEQUENCE</scope>
    <source>
        <strain evidence="13">FGSC 1904</strain>
    </source>
</reference>
<evidence type="ECO:0000313" key="13">
    <source>
        <dbReference type="EMBL" id="KAK3397603.1"/>
    </source>
</evidence>
<evidence type="ECO:0000256" key="3">
    <source>
        <dbReference type="ARBA" id="ARBA00008640"/>
    </source>
</evidence>
<evidence type="ECO:0000256" key="7">
    <source>
        <dbReference type="ARBA" id="ARBA00022989"/>
    </source>
</evidence>
<dbReference type="Pfam" id="PF09335">
    <property type="entry name" value="VTT_dom"/>
    <property type="match status" value="1"/>
</dbReference>
<keyword evidence="9 11" id="KW-0472">Membrane</keyword>
<evidence type="ECO:0000256" key="8">
    <source>
        <dbReference type="ARBA" id="ARBA00023034"/>
    </source>
</evidence>